<protein>
    <submittedName>
        <fullName evidence="7">Uncharacterized protein</fullName>
    </submittedName>
</protein>
<evidence type="ECO:0000313" key="8">
    <source>
        <dbReference type="Proteomes" id="UP000654075"/>
    </source>
</evidence>
<evidence type="ECO:0000313" key="7">
    <source>
        <dbReference type="EMBL" id="CAE8595129.1"/>
    </source>
</evidence>
<keyword evidence="4" id="KW-0175">Coiled coil</keyword>
<feature type="non-terminal residue" evidence="7">
    <location>
        <position position="1"/>
    </location>
</feature>
<dbReference type="GO" id="GO:0060271">
    <property type="term" value="P:cilium assembly"/>
    <property type="evidence" value="ECO:0007669"/>
    <property type="project" value="TreeGrafter"/>
</dbReference>
<dbReference type="AlphaFoldDB" id="A0A813E900"/>
<keyword evidence="3" id="KW-0970">Cilium biogenesis/degradation</keyword>
<organism evidence="7 8">
    <name type="scientific">Polarella glacialis</name>
    <name type="common">Dinoflagellate</name>
    <dbReference type="NCBI Taxonomy" id="89957"/>
    <lineage>
        <taxon>Eukaryota</taxon>
        <taxon>Sar</taxon>
        <taxon>Alveolata</taxon>
        <taxon>Dinophyceae</taxon>
        <taxon>Suessiales</taxon>
        <taxon>Suessiaceae</taxon>
        <taxon>Polarella</taxon>
    </lineage>
</organism>
<evidence type="ECO:0000256" key="3">
    <source>
        <dbReference type="ARBA" id="ARBA00022794"/>
    </source>
</evidence>
<dbReference type="Proteomes" id="UP000654075">
    <property type="component" value="Unassembled WGS sequence"/>
</dbReference>
<comment type="caution">
    <text evidence="7">The sequence shown here is derived from an EMBL/GenBank/DDBJ whole genome shotgun (WGS) entry which is preliminary data.</text>
</comment>
<evidence type="ECO:0000256" key="2">
    <source>
        <dbReference type="ARBA" id="ARBA00008340"/>
    </source>
</evidence>
<dbReference type="OMA" id="RKVYGNM"/>
<gene>
    <name evidence="7" type="ORF">PGLA1383_LOCUS13645</name>
</gene>
<keyword evidence="6" id="KW-0966">Cell projection</keyword>
<name>A0A813E900_POLGL</name>
<evidence type="ECO:0000256" key="4">
    <source>
        <dbReference type="ARBA" id="ARBA00023054"/>
    </source>
</evidence>
<keyword evidence="5" id="KW-0969">Cilium</keyword>
<reference evidence="7" key="1">
    <citation type="submission" date="2021-02" db="EMBL/GenBank/DDBJ databases">
        <authorList>
            <person name="Dougan E. K."/>
            <person name="Rhodes N."/>
            <person name="Thang M."/>
            <person name="Chan C."/>
        </authorList>
    </citation>
    <scope>NUCLEOTIDE SEQUENCE</scope>
</reference>
<dbReference type="PANTHER" id="PTHR21547">
    <property type="entry name" value="CLUSTERIN ASSOCIATED PROTEIN 1"/>
    <property type="match status" value="1"/>
</dbReference>
<proteinExistence type="inferred from homology"/>
<comment type="subcellular location">
    <subcellularLocation>
        <location evidence="1">Cell projection</location>
        <location evidence="1">Cilium</location>
    </subcellularLocation>
</comment>
<dbReference type="GO" id="GO:0005929">
    <property type="term" value="C:cilium"/>
    <property type="evidence" value="ECO:0007669"/>
    <property type="project" value="UniProtKB-SubCell"/>
</dbReference>
<evidence type="ECO:0000256" key="1">
    <source>
        <dbReference type="ARBA" id="ARBA00004138"/>
    </source>
</evidence>
<dbReference type="GO" id="GO:0005815">
    <property type="term" value="C:microtubule organizing center"/>
    <property type="evidence" value="ECO:0007669"/>
    <property type="project" value="TreeGrafter"/>
</dbReference>
<dbReference type="InterPro" id="IPR019366">
    <property type="entry name" value="Clusterin-associated_protein-1"/>
</dbReference>
<dbReference type="GO" id="GO:0030992">
    <property type="term" value="C:intraciliary transport particle B"/>
    <property type="evidence" value="ECO:0007669"/>
    <property type="project" value="TreeGrafter"/>
</dbReference>
<dbReference type="OrthoDB" id="438545at2759"/>
<dbReference type="PANTHER" id="PTHR21547:SF0">
    <property type="entry name" value="CLUSTERIN-ASSOCIATED PROTEIN 1"/>
    <property type="match status" value="1"/>
</dbReference>
<evidence type="ECO:0000256" key="6">
    <source>
        <dbReference type="ARBA" id="ARBA00023273"/>
    </source>
</evidence>
<accession>A0A813E900</accession>
<dbReference type="EMBL" id="CAJNNV010007614">
    <property type="protein sequence ID" value="CAE8595129.1"/>
    <property type="molecule type" value="Genomic_DNA"/>
</dbReference>
<dbReference type="Pfam" id="PF10234">
    <property type="entry name" value="Cluap1"/>
    <property type="match status" value="1"/>
</dbReference>
<comment type="similarity">
    <text evidence="2">Belongs to the CLUAP1 family.</text>
</comment>
<evidence type="ECO:0000256" key="5">
    <source>
        <dbReference type="ARBA" id="ARBA00023069"/>
    </source>
</evidence>
<keyword evidence="8" id="KW-1185">Reference proteome</keyword>
<sequence length="80" mass="8816">MSSEDFTLSSKLADIKNTRSLCSQIVESGASLFDLLQKEGEVRQDRDKALRFLDGMSRNLGSNSEADVVERAVSQLLGNH</sequence>